<evidence type="ECO:0000313" key="4">
    <source>
        <dbReference type="Proteomes" id="UP000245728"/>
    </source>
</evidence>
<dbReference type="AlphaFoldDB" id="A0A2S2E4L1"/>
<dbReference type="InterPro" id="IPR025641">
    <property type="entry name" value="DUF4340"/>
</dbReference>
<evidence type="ECO:0000313" key="3">
    <source>
        <dbReference type="EMBL" id="AWL12585.1"/>
    </source>
</evidence>
<evidence type="ECO:0000256" key="1">
    <source>
        <dbReference type="SAM" id="MobiDB-lite"/>
    </source>
</evidence>
<protein>
    <recommendedName>
        <fullName evidence="2">DUF4340 domain-containing protein</fullName>
    </recommendedName>
</protein>
<sequence length="340" mass="38104">MNRHIVILALIAAFAAVIGLSLDSGSSTQSQSGELLLPGLKQHADKVQSITLERAQGDSIRVKRQGQQWLMTSHGDYPANAGKLSELLTQLIQATQVQAKTRRESAYHRLGLKSIEQQDSMARRLTLSAGEQQWQLLVGNQPASGYGQYVRLVGQSQSWLVDRAIELPAMAQEWLQQPILSLNVQQVRAVERPGDSGWKIYKANPEQGEFLLTELPEGRELKYASVLNSLPQNLTQLNFEQQWTQASFDRTLGELQTTLNVSLFDDTSLTLKLFQSQEQYFLQLESEQLDGVWQDRVYAISGFTARQLNKLKEDFLKPLPKQDAPEDEPSTPMEEGEAPG</sequence>
<feature type="region of interest" description="Disordered" evidence="1">
    <location>
        <begin position="316"/>
        <end position="340"/>
    </location>
</feature>
<keyword evidence="4" id="KW-1185">Reference proteome</keyword>
<dbReference type="Proteomes" id="UP000245728">
    <property type="component" value="Chromosome"/>
</dbReference>
<dbReference type="KEGG" id="salh:HMF8227_02127"/>
<evidence type="ECO:0000259" key="2">
    <source>
        <dbReference type="Pfam" id="PF14238"/>
    </source>
</evidence>
<dbReference type="Pfam" id="PF14238">
    <property type="entry name" value="DUF4340"/>
    <property type="match status" value="1"/>
</dbReference>
<feature type="compositionally biased region" description="Acidic residues" evidence="1">
    <location>
        <begin position="325"/>
        <end position="340"/>
    </location>
</feature>
<proteinExistence type="predicted"/>
<feature type="domain" description="DUF4340" evidence="2">
    <location>
        <begin position="69"/>
        <end position="241"/>
    </location>
</feature>
<name>A0A2S2E4L1_9ALTE</name>
<organism evidence="3 4">
    <name type="scientific">Saliniradius amylolyticus</name>
    <dbReference type="NCBI Taxonomy" id="2183582"/>
    <lineage>
        <taxon>Bacteria</taxon>
        <taxon>Pseudomonadati</taxon>
        <taxon>Pseudomonadota</taxon>
        <taxon>Gammaproteobacteria</taxon>
        <taxon>Alteromonadales</taxon>
        <taxon>Alteromonadaceae</taxon>
        <taxon>Saliniradius</taxon>
    </lineage>
</organism>
<accession>A0A2S2E4L1</accession>
<dbReference type="EMBL" id="CP029347">
    <property type="protein sequence ID" value="AWL12585.1"/>
    <property type="molecule type" value="Genomic_DNA"/>
</dbReference>
<dbReference type="RefSeq" id="WP_162558575.1">
    <property type="nucleotide sequence ID" value="NZ_CP029347.1"/>
</dbReference>
<reference evidence="3 4" key="1">
    <citation type="submission" date="2018-05" db="EMBL/GenBank/DDBJ databases">
        <title>Salinimonas sp. HMF8227 Genome sequencing and assembly.</title>
        <authorList>
            <person name="Kang H."/>
            <person name="Kang J."/>
            <person name="Cha I."/>
            <person name="Kim H."/>
            <person name="Joh K."/>
        </authorList>
    </citation>
    <scope>NUCLEOTIDE SEQUENCE [LARGE SCALE GENOMIC DNA]</scope>
    <source>
        <strain evidence="3 4">HMF8227</strain>
    </source>
</reference>
<gene>
    <name evidence="3" type="ORF">HMF8227_02127</name>
</gene>